<evidence type="ECO:0000313" key="2">
    <source>
        <dbReference type="EMBL" id="MDR9899780.1"/>
    </source>
</evidence>
<reference evidence="3" key="1">
    <citation type="journal article" date="2021" name="Science">
        <title>Hunting the eagle killer: A cyanobacterial neurotoxin causes vacuolar myelinopathy.</title>
        <authorList>
            <person name="Breinlinger S."/>
            <person name="Phillips T.J."/>
            <person name="Haram B.N."/>
            <person name="Mares J."/>
            <person name="Martinez Yerena J.A."/>
            <person name="Hrouzek P."/>
            <person name="Sobotka R."/>
            <person name="Henderson W.M."/>
            <person name="Schmieder P."/>
            <person name="Williams S.M."/>
            <person name="Lauderdale J.D."/>
            <person name="Wilde H.D."/>
            <person name="Gerrin W."/>
            <person name="Kust A."/>
            <person name="Washington J.W."/>
            <person name="Wagner C."/>
            <person name="Geier B."/>
            <person name="Liebeke M."/>
            <person name="Enke H."/>
            <person name="Niedermeyer T.H.J."/>
            <person name="Wilde S.B."/>
        </authorList>
    </citation>
    <scope>NUCLEOTIDE SEQUENCE [LARGE SCALE GENOMIC DNA]</scope>
    <source>
        <strain evidence="3">Thurmond2011</strain>
    </source>
</reference>
<dbReference type="AlphaFoldDB" id="A0AAP5MBZ5"/>
<dbReference type="CDD" id="cd12214">
    <property type="entry name" value="ChiA1_BD"/>
    <property type="match status" value="1"/>
</dbReference>
<gene>
    <name evidence="2" type="ORF">G7B40_035265</name>
</gene>
<name>A0AAP5MBZ5_9CYAN</name>
<dbReference type="Gene3D" id="2.10.10.20">
    <property type="entry name" value="Carbohydrate-binding module superfamily 5/12"/>
    <property type="match status" value="1"/>
</dbReference>
<dbReference type="GO" id="GO:0004553">
    <property type="term" value="F:hydrolase activity, hydrolyzing O-glycosyl compounds"/>
    <property type="evidence" value="ECO:0007669"/>
    <property type="project" value="InterPro"/>
</dbReference>
<protein>
    <recommendedName>
        <fullName evidence="1">Chitin-binding type-3 domain-containing protein</fullName>
    </recommendedName>
</protein>
<dbReference type="InterPro" id="IPR003610">
    <property type="entry name" value="CBM5/12"/>
</dbReference>
<dbReference type="Proteomes" id="UP000667802">
    <property type="component" value="Unassembled WGS sequence"/>
</dbReference>
<comment type="caution">
    <text evidence="2">The sequence shown here is derived from an EMBL/GenBank/DDBJ whole genome shotgun (WGS) entry which is preliminary data.</text>
</comment>
<dbReference type="RefSeq" id="WP_208350549.1">
    <property type="nucleotide sequence ID" value="NZ_JAALHA020000027.1"/>
</dbReference>
<feature type="domain" description="Chitin-binding type-3" evidence="1">
    <location>
        <begin position="139"/>
        <end position="169"/>
    </location>
</feature>
<proteinExistence type="predicted"/>
<sequence length="403" mass="46290">MNVLYQKILDLEIWHDYYLGQPNPPKLPPTGYDISDMLALVPTAECVEVLRNLRWIFRQQPQGASIFANVESVSSGQFVTSLPVNVFEKLTFLLVVRDRYFGNFTNLPLTTNRDQIYYFSNLSGNHGDALFLTQSLPVYTANTTYHLGQLVTHQGKTYEALQDNTSDSAIPDVEDWESLPLSQYVTELDQLPQQGISRIYTIPRASPHETYRWSLLDVNEQKSFMFEVTVPDAHTPGNAIATNLNLFGQIPGRYRLYLDSTQVDEFVLLNPMAASNAFGLVEIVLNPQLVPSAFSLLKPQNRQTLIQPRTYVIRFKNRATHWRYRYQKPHGFTQDDLPNFELKDDKTYFTKRPKSLLQQPKYLLTDGKDHLLPAPGVMLIKREKQIDPKTKKEAIAFFSDIHL</sequence>
<organism evidence="2 3">
    <name type="scientific">Aetokthonos hydrillicola Thurmond2011</name>
    <dbReference type="NCBI Taxonomy" id="2712845"/>
    <lineage>
        <taxon>Bacteria</taxon>
        <taxon>Bacillati</taxon>
        <taxon>Cyanobacteriota</taxon>
        <taxon>Cyanophyceae</taxon>
        <taxon>Nostocales</taxon>
        <taxon>Hapalosiphonaceae</taxon>
        <taxon>Aetokthonos</taxon>
    </lineage>
</organism>
<dbReference type="GO" id="GO:0030246">
    <property type="term" value="F:carbohydrate binding"/>
    <property type="evidence" value="ECO:0007669"/>
    <property type="project" value="InterPro"/>
</dbReference>
<dbReference type="GO" id="GO:0005975">
    <property type="term" value="P:carbohydrate metabolic process"/>
    <property type="evidence" value="ECO:0007669"/>
    <property type="project" value="InterPro"/>
</dbReference>
<dbReference type="Pfam" id="PF02839">
    <property type="entry name" value="CBM_5_12"/>
    <property type="match status" value="1"/>
</dbReference>
<dbReference type="GO" id="GO:0005576">
    <property type="term" value="C:extracellular region"/>
    <property type="evidence" value="ECO:0007669"/>
    <property type="project" value="InterPro"/>
</dbReference>
<evidence type="ECO:0000259" key="1">
    <source>
        <dbReference type="Pfam" id="PF02839"/>
    </source>
</evidence>
<accession>A0AAP5MBZ5</accession>
<evidence type="ECO:0000313" key="3">
    <source>
        <dbReference type="Proteomes" id="UP000667802"/>
    </source>
</evidence>
<dbReference type="EMBL" id="JAALHA020000027">
    <property type="protein sequence ID" value="MDR9899780.1"/>
    <property type="molecule type" value="Genomic_DNA"/>
</dbReference>
<keyword evidence="3" id="KW-1185">Reference proteome</keyword>